<evidence type="ECO:0000256" key="3">
    <source>
        <dbReference type="ARBA" id="ARBA00022827"/>
    </source>
</evidence>
<gene>
    <name evidence="7" type="ORF">jhhlp_005797</name>
</gene>
<dbReference type="STRING" id="41688.A0A2N3N442"/>
<feature type="domain" description="FAD-binding" evidence="6">
    <location>
        <begin position="88"/>
        <end position="437"/>
    </location>
</feature>
<evidence type="ECO:0000313" key="7">
    <source>
        <dbReference type="EMBL" id="PKS07196.1"/>
    </source>
</evidence>
<keyword evidence="5" id="KW-0503">Monooxygenase</keyword>
<evidence type="ECO:0000313" key="8">
    <source>
        <dbReference type="Proteomes" id="UP000233524"/>
    </source>
</evidence>
<name>A0A2N3N442_9PEZI</name>
<sequence>MPSILANTNGVATETNCVTKHVNGVISGSHSVASTSRAHLDLPRFGLDDTLETSYPTNSLQFLQRLGPKAPQNGDGLDLSLNVTKTRLNVVIVGAGLGGLAAAVALSRSGHGVVVLEQAPKLGEVGAGIQIPPNSARLLRRWGVFKHLEQAALQPDAIFFRRWANGNVIGLTDLGAEYVENFGSKYYVVHRADFHDALYKRAIELGVTVRLDSKVTKYVDKAAVTLEDGSIVKGDLVIAADGIKSLARQIVQPGDECNPRPTGFAAYRATVDVEKIKSDPEISWLLEKPALNIWIGEDRHVMTYTIASGRSFNMVLSHRDNSDPTTWSQDTALEDMRKEFDGWDPKLTKIISFIESCLKWPLMSGVSMKTWVSMADRVVIMGDAAHPMVPYMSQGAGMAVEDGAALAVVLSRMASIEELPFALSVYEEERIKRSGDMQRASMVNGLIWHFPDGPEQEARDANMRLEVEGKAFSWSANQWSDPVTQWWAYGYDAETAVGRRWDRKVSELIKASF</sequence>
<dbReference type="FunFam" id="3.50.50.60:FF:000115">
    <property type="entry name" value="Salicylate hydroxylase, putative"/>
    <property type="match status" value="1"/>
</dbReference>
<dbReference type="InterPro" id="IPR036188">
    <property type="entry name" value="FAD/NAD-bd_sf"/>
</dbReference>
<keyword evidence="2" id="KW-0285">Flavoprotein</keyword>
<protein>
    <recommendedName>
        <fullName evidence="6">FAD-binding domain-containing protein</fullName>
    </recommendedName>
</protein>
<dbReference type="InterPro" id="IPR050493">
    <property type="entry name" value="FAD-dep_Monooxygenase_BioMet"/>
</dbReference>
<keyword evidence="3" id="KW-0274">FAD</keyword>
<evidence type="ECO:0000259" key="6">
    <source>
        <dbReference type="Pfam" id="PF01494"/>
    </source>
</evidence>
<keyword evidence="4" id="KW-0560">Oxidoreductase</keyword>
<dbReference type="OrthoDB" id="5428495at2759"/>
<accession>A0A2N3N442</accession>
<dbReference type="GO" id="GO:0004497">
    <property type="term" value="F:monooxygenase activity"/>
    <property type="evidence" value="ECO:0007669"/>
    <property type="project" value="UniProtKB-KW"/>
</dbReference>
<dbReference type="InterPro" id="IPR002938">
    <property type="entry name" value="FAD-bd"/>
</dbReference>
<dbReference type="PANTHER" id="PTHR13789:SF306">
    <property type="entry name" value="HYDROXYLASE, PUTATIVE-RELATED"/>
    <property type="match status" value="1"/>
</dbReference>
<evidence type="ECO:0000256" key="1">
    <source>
        <dbReference type="ARBA" id="ARBA00007992"/>
    </source>
</evidence>
<dbReference type="PANTHER" id="PTHR13789">
    <property type="entry name" value="MONOOXYGENASE"/>
    <property type="match status" value="1"/>
</dbReference>
<dbReference type="PRINTS" id="PR00420">
    <property type="entry name" value="RNGMNOXGNASE"/>
</dbReference>
<dbReference type="InParanoid" id="A0A2N3N442"/>
<dbReference type="AlphaFoldDB" id="A0A2N3N442"/>
<comment type="similarity">
    <text evidence="1">Belongs to the paxM FAD-dependent monooxygenase family.</text>
</comment>
<dbReference type="Pfam" id="PF01494">
    <property type="entry name" value="FAD_binding_3"/>
    <property type="match status" value="1"/>
</dbReference>
<evidence type="ECO:0000256" key="5">
    <source>
        <dbReference type="ARBA" id="ARBA00023033"/>
    </source>
</evidence>
<proteinExistence type="inferred from homology"/>
<dbReference type="Gene3D" id="3.50.50.60">
    <property type="entry name" value="FAD/NAD(P)-binding domain"/>
    <property type="match status" value="1"/>
</dbReference>
<evidence type="ECO:0000256" key="2">
    <source>
        <dbReference type="ARBA" id="ARBA00022630"/>
    </source>
</evidence>
<evidence type="ECO:0000256" key="4">
    <source>
        <dbReference type="ARBA" id="ARBA00023002"/>
    </source>
</evidence>
<comment type="caution">
    <text evidence="7">The sequence shown here is derived from an EMBL/GenBank/DDBJ whole genome shotgun (WGS) entry which is preliminary data.</text>
</comment>
<dbReference type="SUPFAM" id="SSF54373">
    <property type="entry name" value="FAD-linked reductases, C-terminal domain"/>
    <property type="match status" value="1"/>
</dbReference>
<organism evidence="7 8">
    <name type="scientific">Lomentospora prolificans</name>
    <dbReference type="NCBI Taxonomy" id="41688"/>
    <lineage>
        <taxon>Eukaryota</taxon>
        <taxon>Fungi</taxon>
        <taxon>Dikarya</taxon>
        <taxon>Ascomycota</taxon>
        <taxon>Pezizomycotina</taxon>
        <taxon>Sordariomycetes</taxon>
        <taxon>Hypocreomycetidae</taxon>
        <taxon>Microascales</taxon>
        <taxon>Microascaceae</taxon>
        <taxon>Lomentospora</taxon>
    </lineage>
</organism>
<dbReference type="Proteomes" id="UP000233524">
    <property type="component" value="Unassembled WGS sequence"/>
</dbReference>
<keyword evidence="8" id="KW-1185">Reference proteome</keyword>
<dbReference type="GO" id="GO:0071949">
    <property type="term" value="F:FAD binding"/>
    <property type="evidence" value="ECO:0007669"/>
    <property type="project" value="InterPro"/>
</dbReference>
<dbReference type="SUPFAM" id="SSF51905">
    <property type="entry name" value="FAD/NAD(P)-binding domain"/>
    <property type="match status" value="1"/>
</dbReference>
<dbReference type="VEuPathDB" id="FungiDB:jhhlp_005797"/>
<reference evidence="7 8" key="1">
    <citation type="journal article" date="2017" name="G3 (Bethesda)">
        <title>First Draft Genome Sequence of the Pathogenic Fungus Lomentospora prolificans (Formerly Scedosporium prolificans).</title>
        <authorList>
            <person name="Luo R."/>
            <person name="Zimin A."/>
            <person name="Workman R."/>
            <person name="Fan Y."/>
            <person name="Pertea G."/>
            <person name="Grossman N."/>
            <person name="Wear M.P."/>
            <person name="Jia B."/>
            <person name="Miller H."/>
            <person name="Casadevall A."/>
            <person name="Timp W."/>
            <person name="Zhang S.X."/>
            <person name="Salzberg S.L."/>
        </authorList>
    </citation>
    <scope>NUCLEOTIDE SEQUENCE [LARGE SCALE GENOMIC DNA]</scope>
    <source>
        <strain evidence="7 8">JHH-5317</strain>
    </source>
</reference>
<dbReference type="EMBL" id="NLAX01000701">
    <property type="protein sequence ID" value="PKS07196.1"/>
    <property type="molecule type" value="Genomic_DNA"/>
</dbReference>